<comment type="caution">
    <text evidence="1">The sequence shown here is derived from an EMBL/GenBank/DDBJ whole genome shotgun (WGS) entry which is preliminary data.</text>
</comment>
<reference evidence="1 2" key="1">
    <citation type="submission" date="2019-09" db="EMBL/GenBank/DDBJ databases">
        <title>Draft genome sequence of 3 type strains from the CCUG.</title>
        <authorList>
            <person name="Pineiro-Iglesias B."/>
            <person name="Tunovic T."/>
            <person name="Unosson C."/>
            <person name="Inganas E."/>
            <person name="Ohlen M."/>
            <person name="Cardew S."/>
            <person name="Jensie-Markopoulos S."/>
            <person name="Salva-Serra F."/>
            <person name="Jaen-Luchoro D."/>
            <person name="Karlsson R."/>
            <person name="Svensson-Stadler L."/>
            <person name="Chun J."/>
            <person name="Moore E."/>
        </authorList>
    </citation>
    <scope>NUCLEOTIDE SEQUENCE [LARGE SCALE GENOMIC DNA]</scope>
    <source>
        <strain evidence="1 2">CCUG 65427</strain>
    </source>
</reference>
<dbReference type="Proteomes" id="UP000434554">
    <property type="component" value="Unassembled WGS sequence"/>
</dbReference>
<dbReference type="AlphaFoldDB" id="A0A833FIV0"/>
<sequence length="64" mass="7042">MDDDIKVNIVEPEPIVLNVSDGVIQELYVADGKLGITHGNVLEKLPYDDTTDLKALYILSKGEN</sequence>
<name>A0A833FIV0_9FIRM</name>
<dbReference type="EMBL" id="WBKH01000010">
    <property type="protein sequence ID" value="KAB1477219.1"/>
    <property type="molecule type" value="Genomic_DNA"/>
</dbReference>
<dbReference type="GeneID" id="83055579"/>
<evidence type="ECO:0000313" key="1">
    <source>
        <dbReference type="EMBL" id="KAB1477219.1"/>
    </source>
</evidence>
<evidence type="ECO:0000313" key="2">
    <source>
        <dbReference type="Proteomes" id="UP000434554"/>
    </source>
</evidence>
<protein>
    <submittedName>
        <fullName evidence="1">Uncharacterized protein</fullName>
    </submittedName>
</protein>
<organism evidence="1 2">
    <name type="scientific">Veillonella seminalis</name>
    <dbReference type="NCBI Taxonomy" id="1502943"/>
    <lineage>
        <taxon>Bacteria</taxon>
        <taxon>Bacillati</taxon>
        <taxon>Bacillota</taxon>
        <taxon>Negativicutes</taxon>
        <taxon>Veillonellales</taxon>
        <taxon>Veillonellaceae</taxon>
        <taxon>Veillonella</taxon>
    </lineage>
</organism>
<proteinExistence type="predicted"/>
<accession>A0A833FIV0</accession>
<gene>
    <name evidence="1" type="ORF">F8R14_09500</name>
</gene>
<dbReference type="RefSeq" id="WP_127008279.1">
    <property type="nucleotide sequence ID" value="NZ_RQUZ01000010.1"/>
</dbReference>